<feature type="domain" description="SWIM-type" evidence="3">
    <location>
        <begin position="47"/>
        <end position="79"/>
    </location>
</feature>
<keyword evidence="1" id="KW-0863">Zinc-finger</keyword>
<accession>A0A343TLF0</accession>
<evidence type="ECO:0000313" key="5">
    <source>
        <dbReference type="Proteomes" id="UP000263012"/>
    </source>
</evidence>
<dbReference type="OrthoDB" id="142306at2157"/>
<evidence type="ECO:0000313" key="4">
    <source>
        <dbReference type="EMBL" id="AUX09922.1"/>
    </source>
</evidence>
<keyword evidence="1" id="KW-0479">Metal-binding</keyword>
<name>A0A343TLF0_9EURY</name>
<feature type="coiled-coil region" evidence="2">
    <location>
        <begin position="83"/>
        <end position="128"/>
    </location>
</feature>
<reference evidence="5" key="1">
    <citation type="submission" date="2017-11" db="EMBL/GenBank/DDBJ databases">
        <title>Phenotypic and genomic properties of facultatively anaerobic sulfur-reducing natronoarchaea from hypersaline soda lakes.</title>
        <authorList>
            <person name="Sorokin D.Y."/>
            <person name="Kublanov I.V."/>
            <person name="Roman P."/>
            <person name="Sinninghe Damste J.S."/>
            <person name="Golyshin P.N."/>
            <person name="Rojo D."/>
            <person name="Ciordia S."/>
            <person name="Mena M.D.C."/>
            <person name="Ferrer M."/>
            <person name="Messina E."/>
            <person name="Smedile F."/>
            <person name="La Spada G."/>
            <person name="La Cono V."/>
            <person name="Yakimov M.M."/>
        </authorList>
    </citation>
    <scope>NUCLEOTIDE SEQUENCE [LARGE SCALE GENOMIC DNA]</scope>
    <source>
        <strain evidence="5">AArc-Sl</strain>
    </source>
</reference>
<dbReference type="AlphaFoldDB" id="A0A343TLF0"/>
<dbReference type="Proteomes" id="UP000263012">
    <property type="component" value="Chromosome"/>
</dbReference>
<keyword evidence="2" id="KW-0175">Coiled coil</keyword>
<protein>
    <recommendedName>
        <fullName evidence="3">SWIM-type domain-containing protein</fullName>
    </recommendedName>
</protein>
<evidence type="ECO:0000256" key="1">
    <source>
        <dbReference type="PROSITE-ProRule" id="PRU00325"/>
    </source>
</evidence>
<keyword evidence="1" id="KW-0862">Zinc</keyword>
<sequence>MSQSIQPDVEPRTLRAITQTFSVLPDIGRAKGADDLYLVVSQSGKEYLVDTRDWACECPDARHRDVRCKHQRRVALHTGELDVDELEEQLATTADDLESSAAELEQQAQELAETAVELHDAIERLEEVA</sequence>
<dbReference type="PROSITE" id="PS50966">
    <property type="entry name" value="ZF_SWIM"/>
    <property type="match status" value="1"/>
</dbReference>
<evidence type="ECO:0000259" key="3">
    <source>
        <dbReference type="PROSITE" id="PS50966"/>
    </source>
</evidence>
<keyword evidence="5" id="KW-1185">Reference proteome</keyword>
<dbReference type="GeneID" id="39377313"/>
<gene>
    <name evidence="4" type="ORF">AArcSl_2299</name>
</gene>
<dbReference type="InterPro" id="IPR007527">
    <property type="entry name" value="Znf_SWIM"/>
</dbReference>
<dbReference type="EMBL" id="CP025066">
    <property type="protein sequence ID" value="AUX09922.1"/>
    <property type="molecule type" value="Genomic_DNA"/>
</dbReference>
<organism evidence="4 5">
    <name type="scientific">Halalkaliarchaeum desulfuricum</name>
    <dbReference type="NCBI Taxonomy" id="2055893"/>
    <lineage>
        <taxon>Archaea</taxon>
        <taxon>Methanobacteriati</taxon>
        <taxon>Methanobacteriota</taxon>
        <taxon>Stenosarchaea group</taxon>
        <taxon>Halobacteria</taxon>
        <taxon>Halobacteriales</taxon>
        <taxon>Haloferacaceae</taxon>
        <taxon>Halalkaliarchaeum</taxon>
    </lineage>
</organism>
<dbReference type="GO" id="GO:0008270">
    <property type="term" value="F:zinc ion binding"/>
    <property type="evidence" value="ECO:0007669"/>
    <property type="project" value="UniProtKB-KW"/>
</dbReference>
<proteinExistence type="predicted"/>
<dbReference type="KEGG" id="hdf:AArcSl_2299"/>
<dbReference type="RefSeq" id="WP_133412161.1">
    <property type="nucleotide sequence ID" value="NZ_CP025066.1"/>
</dbReference>
<evidence type="ECO:0000256" key="2">
    <source>
        <dbReference type="SAM" id="Coils"/>
    </source>
</evidence>